<evidence type="ECO:0000313" key="2">
    <source>
        <dbReference type="WBParaSite" id="nRc.2.0.1.t21622-RA"/>
    </source>
</evidence>
<dbReference type="Proteomes" id="UP000887565">
    <property type="component" value="Unplaced"/>
</dbReference>
<evidence type="ECO:0000313" key="1">
    <source>
        <dbReference type="Proteomes" id="UP000887565"/>
    </source>
</evidence>
<name>A0A915J576_ROMCU</name>
<reference evidence="2" key="1">
    <citation type="submission" date="2022-11" db="UniProtKB">
        <authorList>
            <consortium name="WormBaseParasite"/>
        </authorList>
    </citation>
    <scope>IDENTIFICATION</scope>
</reference>
<accession>A0A915J576</accession>
<dbReference type="WBParaSite" id="nRc.2.0.1.t21622-RA">
    <property type="protein sequence ID" value="nRc.2.0.1.t21622-RA"/>
    <property type="gene ID" value="nRc.2.0.1.g21622"/>
</dbReference>
<keyword evidence="1" id="KW-1185">Reference proteome</keyword>
<dbReference type="AlphaFoldDB" id="A0A915J576"/>
<proteinExistence type="predicted"/>
<sequence length="228" mass="26222">MDKRCCFYRYFLLSSSNVELNAHKKLMLEMKKCFKDFFDEYTNFKRQNKREENGGGNLIHVDDSVDFYRSKNGSPKIDHQKWMQALDTTVDDRMIPDDCHLFDRFDNCFRIMPCLEWYKSKSHILAGFNGQSGSTFDWPKKGQAPPPTFCPVSDSTIDCLTIVEKFFDESTHPPLTFNSPKFSPIFSTTVCRREGGGGVSAGGGVVVVFKFSDDNRKFRDLADDDDDF</sequence>
<protein>
    <submittedName>
        <fullName evidence="2">Uncharacterized protein</fullName>
    </submittedName>
</protein>
<organism evidence="1 2">
    <name type="scientific">Romanomermis culicivorax</name>
    <name type="common">Nematode worm</name>
    <dbReference type="NCBI Taxonomy" id="13658"/>
    <lineage>
        <taxon>Eukaryota</taxon>
        <taxon>Metazoa</taxon>
        <taxon>Ecdysozoa</taxon>
        <taxon>Nematoda</taxon>
        <taxon>Enoplea</taxon>
        <taxon>Dorylaimia</taxon>
        <taxon>Mermithida</taxon>
        <taxon>Mermithoidea</taxon>
        <taxon>Mermithidae</taxon>
        <taxon>Romanomermis</taxon>
    </lineage>
</organism>